<name>A0A0V1FIQ6_TRIPS</name>
<evidence type="ECO:0000313" key="2">
    <source>
        <dbReference type="Proteomes" id="UP000054995"/>
    </source>
</evidence>
<protein>
    <submittedName>
        <fullName evidence="1">Uncharacterized protein</fullName>
    </submittedName>
</protein>
<proteinExistence type="predicted"/>
<gene>
    <name evidence="1" type="ORF">T4D_9468</name>
</gene>
<comment type="caution">
    <text evidence="1">The sequence shown here is derived from an EMBL/GenBank/DDBJ whole genome shotgun (WGS) entry which is preliminary data.</text>
</comment>
<accession>A0A0V1FIQ6</accession>
<dbReference type="AlphaFoldDB" id="A0A0V1FIQ6"/>
<dbReference type="EMBL" id="JYDT01000080">
    <property type="protein sequence ID" value="KRY85931.1"/>
    <property type="molecule type" value="Genomic_DNA"/>
</dbReference>
<sequence>MKWVRAEIEQEKEEEEEYRERELGKMAIKDLKRFDGAPRDQLPSCFLR</sequence>
<keyword evidence="2" id="KW-1185">Reference proteome</keyword>
<reference evidence="1 2" key="1">
    <citation type="submission" date="2015-01" db="EMBL/GenBank/DDBJ databases">
        <title>Evolution of Trichinella species and genotypes.</title>
        <authorList>
            <person name="Korhonen P.K."/>
            <person name="Edoardo P."/>
            <person name="Giuseppe L.R."/>
            <person name="Gasser R.B."/>
        </authorList>
    </citation>
    <scope>NUCLEOTIDE SEQUENCE [LARGE SCALE GENOMIC DNA]</scope>
    <source>
        <strain evidence="1">ISS470</strain>
    </source>
</reference>
<evidence type="ECO:0000313" key="1">
    <source>
        <dbReference type="EMBL" id="KRY85931.1"/>
    </source>
</evidence>
<organism evidence="1 2">
    <name type="scientific">Trichinella pseudospiralis</name>
    <name type="common">Parasitic roundworm</name>
    <dbReference type="NCBI Taxonomy" id="6337"/>
    <lineage>
        <taxon>Eukaryota</taxon>
        <taxon>Metazoa</taxon>
        <taxon>Ecdysozoa</taxon>
        <taxon>Nematoda</taxon>
        <taxon>Enoplea</taxon>
        <taxon>Dorylaimia</taxon>
        <taxon>Trichinellida</taxon>
        <taxon>Trichinellidae</taxon>
        <taxon>Trichinella</taxon>
    </lineage>
</organism>
<dbReference type="Proteomes" id="UP000054995">
    <property type="component" value="Unassembled WGS sequence"/>
</dbReference>